<gene>
    <name evidence="18" type="ORF">WJX75_002619</name>
</gene>
<keyword evidence="5" id="KW-0132">Cell division</keyword>
<evidence type="ECO:0000313" key="18">
    <source>
        <dbReference type="EMBL" id="KAK9918254.1"/>
    </source>
</evidence>
<sequence>MLKWQLTFDKVGAQRVPDFLFEEEDFLPLLQSTPVTSCLQKGAQDAQSLLLLVRALLSSYADYQRRRLESFAARDSRLKFEVETLLDRSGSSSNAQVMTNGNRVTFVVRAGDGLESVFPSMSGSQSSAADLQRLQQEVKLKVSWSLSASGASSAVPALQLILPPILVELLGKVELPAWPPHGMCTLEYLPEVRSALQRRCQQAAAALSLRRGFFQSLAAAGLGEPLEYDATTCCTASYEQHNEEGRWLLSVDLTSTFPQQKPRVTIQGGGSGESKTMTQPGETAFLGSQLCSWRNATVLA</sequence>
<keyword evidence="4" id="KW-0963">Cytoplasm</keyword>
<evidence type="ECO:0000256" key="1">
    <source>
        <dbReference type="ARBA" id="ARBA00004123"/>
    </source>
</evidence>
<evidence type="ECO:0000256" key="17">
    <source>
        <dbReference type="ARBA" id="ARBA00032630"/>
    </source>
</evidence>
<dbReference type="PANTHER" id="PTHR15189">
    <property type="entry name" value="BRISC AND BRCA1-A COMPLEX MEMBER 2"/>
    <property type="match status" value="1"/>
</dbReference>
<evidence type="ECO:0000256" key="9">
    <source>
        <dbReference type="ARBA" id="ARBA00022776"/>
    </source>
</evidence>
<evidence type="ECO:0000256" key="14">
    <source>
        <dbReference type="ARBA" id="ARBA00023306"/>
    </source>
</evidence>
<evidence type="ECO:0000256" key="2">
    <source>
        <dbReference type="ARBA" id="ARBA00004496"/>
    </source>
</evidence>
<dbReference type="Pfam" id="PF06113">
    <property type="entry name" value="BRE"/>
    <property type="match status" value="1"/>
</dbReference>
<keyword evidence="6" id="KW-0053">Apoptosis</keyword>
<name>A0ABR2Z2V7_9CHLO</name>
<keyword evidence="12" id="KW-0234">DNA repair</keyword>
<evidence type="ECO:0000256" key="8">
    <source>
        <dbReference type="ARBA" id="ARBA00022763"/>
    </source>
</evidence>
<dbReference type="PANTHER" id="PTHR15189:SF7">
    <property type="entry name" value="BRISC AND BRCA1-A COMPLEX MEMBER 2"/>
    <property type="match status" value="1"/>
</dbReference>
<accession>A0ABR2Z2V7</accession>
<keyword evidence="10" id="KW-0833">Ubl conjugation pathway</keyword>
<evidence type="ECO:0000256" key="5">
    <source>
        <dbReference type="ARBA" id="ARBA00022618"/>
    </source>
</evidence>
<evidence type="ECO:0000256" key="6">
    <source>
        <dbReference type="ARBA" id="ARBA00022703"/>
    </source>
</evidence>
<protein>
    <recommendedName>
        <fullName evidence="3">BRISC and BRCA1-A complex member 2</fullName>
    </recommendedName>
    <alternativeName>
        <fullName evidence="16">BRCA1-A complex subunit BRE</fullName>
    </alternativeName>
    <alternativeName>
        <fullName evidence="17">BRCA1/BRCA2-containing complex subunit 45</fullName>
    </alternativeName>
</protein>
<reference evidence="18 19" key="1">
    <citation type="journal article" date="2024" name="Nat. Commun.">
        <title>Phylogenomics reveals the evolutionary origins of lichenization in chlorophyte algae.</title>
        <authorList>
            <person name="Puginier C."/>
            <person name="Libourel C."/>
            <person name="Otte J."/>
            <person name="Skaloud P."/>
            <person name="Haon M."/>
            <person name="Grisel S."/>
            <person name="Petersen M."/>
            <person name="Berrin J.G."/>
            <person name="Delaux P.M."/>
            <person name="Dal Grande F."/>
            <person name="Keller J."/>
        </authorList>
    </citation>
    <scope>NUCLEOTIDE SEQUENCE [LARGE SCALE GENOMIC DNA]</scope>
    <source>
        <strain evidence="18 19">SAG 216-7</strain>
    </source>
</reference>
<keyword evidence="13" id="KW-0539">Nucleus</keyword>
<evidence type="ECO:0000256" key="13">
    <source>
        <dbReference type="ARBA" id="ARBA00023242"/>
    </source>
</evidence>
<comment type="similarity">
    <text evidence="15">Belongs to the BABAM2 family.</text>
</comment>
<keyword evidence="8" id="KW-0227">DNA damage</keyword>
<evidence type="ECO:0000256" key="4">
    <source>
        <dbReference type="ARBA" id="ARBA00022490"/>
    </source>
</evidence>
<proteinExistence type="inferred from homology"/>
<evidence type="ECO:0000256" key="16">
    <source>
        <dbReference type="ARBA" id="ARBA00032491"/>
    </source>
</evidence>
<dbReference type="InterPro" id="IPR010358">
    <property type="entry name" value="BRE"/>
</dbReference>
<keyword evidence="11" id="KW-0156">Chromatin regulator</keyword>
<evidence type="ECO:0000256" key="3">
    <source>
        <dbReference type="ARBA" id="ARBA00019438"/>
    </source>
</evidence>
<evidence type="ECO:0000256" key="15">
    <source>
        <dbReference type="ARBA" id="ARBA00025766"/>
    </source>
</evidence>
<evidence type="ECO:0000256" key="11">
    <source>
        <dbReference type="ARBA" id="ARBA00022853"/>
    </source>
</evidence>
<keyword evidence="14" id="KW-0131">Cell cycle</keyword>
<evidence type="ECO:0000313" key="19">
    <source>
        <dbReference type="Proteomes" id="UP001491310"/>
    </source>
</evidence>
<evidence type="ECO:0000256" key="7">
    <source>
        <dbReference type="ARBA" id="ARBA00022737"/>
    </source>
</evidence>
<keyword evidence="9" id="KW-0498">Mitosis</keyword>
<organism evidence="18 19">
    <name type="scientific">Coccomyxa subellipsoidea</name>
    <dbReference type="NCBI Taxonomy" id="248742"/>
    <lineage>
        <taxon>Eukaryota</taxon>
        <taxon>Viridiplantae</taxon>
        <taxon>Chlorophyta</taxon>
        <taxon>core chlorophytes</taxon>
        <taxon>Trebouxiophyceae</taxon>
        <taxon>Trebouxiophyceae incertae sedis</taxon>
        <taxon>Coccomyxaceae</taxon>
        <taxon>Coccomyxa</taxon>
    </lineage>
</organism>
<evidence type="ECO:0000256" key="12">
    <source>
        <dbReference type="ARBA" id="ARBA00023204"/>
    </source>
</evidence>
<keyword evidence="19" id="KW-1185">Reference proteome</keyword>
<keyword evidence="7" id="KW-0677">Repeat</keyword>
<dbReference type="EMBL" id="JALJOT010000001">
    <property type="protein sequence ID" value="KAK9918254.1"/>
    <property type="molecule type" value="Genomic_DNA"/>
</dbReference>
<comment type="subcellular location">
    <subcellularLocation>
        <location evidence="2">Cytoplasm</location>
    </subcellularLocation>
    <subcellularLocation>
        <location evidence="1">Nucleus</location>
    </subcellularLocation>
</comment>
<comment type="caution">
    <text evidence="18">The sequence shown here is derived from an EMBL/GenBank/DDBJ whole genome shotgun (WGS) entry which is preliminary data.</text>
</comment>
<evidence type="ECO:0000256" key="10">
    <source>
        <dbReference type="ARBA" id="ARBA00022786"/>
    </source>
</evidence>
<dbReference type="Proteomes" id="UP001491310">
    <property type="component" value="Unassembled WGS sequence"/>
</dbReference>